<proteinExistence type="predicted"/>
<dbReference type="EMBL" id="CP076134">
    <property type="protein sequence ID" value="QWG15790.1"/>
    <property type="molecule type" value="Genomic_DNA"/>
</dbReference>
<evidence type="ECO:0000313" key="2">
    <source>
        <dbReference type="Proteomes" id="UP000680839"/>
    </source>
</evidence>
<organism evidence="1 2">
    <name type="scientific">Bradyrhizobium sediminis</name>
    <dbReference type="NCBI Taxonomy" id="2840469"/>
    <lineage>
        <taxon>Bacteria</taxon>
        <taxon>Pseudomonadati</taxon>
        <taxon>Pseudomonadota</taxon>
        <taxon>Alphaproteobacteria</taxon>
        <taxon>Hyphomicrobiales</taxon>
        <taxon>Nitrobacteraceae</taxon>
        <taxon>Bradyrhizobium</taxon>
    </lineage>
</organism>
<sequence>MLWLGLLAAPALAESVPFSCVILPGDDVASITLTNSLAGDASCFVTCRFQTTKYNNNPQITCAKPVPAGKEVEMCRLTSGGDKMVKLREGHAECTRLPRAVN</sequence>
<gene>
    <name evidence="1" type="ORF">KMZ29_14310</name>
</gene>
<reference evidence="1" key="1">
    <citation type="submission" date="2021-06" db="EMBL/GenBank/DDBJ databases">
        <title>Bradyrhizobium sp. S2-20-1 Genome sequencing.</title>
        <authorList>
            <person name="Jin L."/>
        </authorList>
    </citation>
    <scope>NUCLEOTIDE SEQUENCE</scope>
    <source>
        <strain evidence="1">S2-20-1</strain>
    </source>
</reference>
<accession>A0A975NJ55</accession>
<name>A0A975NJ55_9BRAD</name>
<protein>
    <submittedName>
        <fullName evidence="1">Uncharacterized protein</fullName>
    </submittedName>
</protein>
<dbReference type="Proteomes" id="UP000680839">
    <property type="component" value="Chromosome"/>
</dbReference>
<evidence type="ECO:0000313" key="1">
    <source>
        <dbReference type="EMBL" id="QWG15790.1"/>
    </source>
</evidence>
<dbReference type="AlphaFoldDB" id="A0A975NJ55"/>